<feature type="region of interest" description="Disordered" evidence="2">
    <location>
        <begin position="294"/>
        <end position="324"/>
    </location>
</feature>
<feature type="compositionally biased region" description="Basic and acidic residues" evidence="2">
    <location>
        <begin position="315"/>
        <end position="324"/>
    </location>
</feature>
<organism evidence="4 5">
    <name type="scientific">Tetraparma gracilis</name>
    <dbReference type="NCBI Taxonomy" id="2962635"/>
    <lineage>
        <taxon>Eukaryota</taxon>
        <taxon>Sar</taxon>
        <taxon>Stramenopiles</taxon>
        <taxon>Ochrophyta</taxon>
        <taxon>Bolidophyceae</taxon>
        <taxon>Parmales</taxon>
        <taxon>Triparmaceae</taxon>
        <taxon>Tetraparma</taxon>
    </lineage>
</organism>
<proteinExistence type="predicted"/>
<reference evidence="4 5" key="1">
    <citation type="journal article" date="2023" name="Commun. Biol.">
        <title>Genome analysis of Parmales, the sister group of diatoms, reveals the evolutionary specialization of diatoms from phago-mixotrophs to photoautotrophs.</title>
        <authorList>
            <person name="Ban H."/>
            <person name="Sato S."/>
            <person name="Yoshikawa S."/>
            <person name="Yamada K."/>
            <person name="Nakamura Y."/>
            <person name="Ichinomiya M."/>
            <person name="Sato N."/>
            <person name="Blanc-Mathieu R."/>
            <person name="Endo H."/>
            <person name="Kuwata A."/>
            <person name="Ogata H."/>
        </authorList>
    </citation>
    <scope>NUCLEOTIDE SEQUENCE [LARGE SCALE GENOMIC DNA]</scope>
</reference>
<comment type="caution">
    <text evidence="4">The sequence shown here is derived from an EMBL/GenBank/DDBJ whole genome shotgun (WGS) entry which is preliminary data.</text>
</comment>
<name>A0ABQ6N9C5_9STRA</name>
<sequence length="638" mass="69937">MEEADVLLLSSVLPALSECSFFSSADDLAKTSIQGLIDQSHVYELSLAAMNLMEPSEKPRPVTGLKGSMAAKHRMCTALSNKIKDAGFTGECGYNVLLYPNTQSTRALLSFFARRLVSDEGDDDEAADVQGAGDAYSITAAVEAAVKNVEAATGLPHAAVNSAAQSKEYIPRYYLSRSWQEHKWETSKTLAYDAVPDSKRVLGEYVVPTVLACSRRQAARTARAQKLREFSAARRAAGEAAVKVSDLVSEALGKATGGTANVSLAEMIRNVVEGENKSGNAANRFTNNVTYGQEAGVKKDPAAPAAEADNEEDAEERKKREEADLKAKREAELAALRAALEAELAKLRAIAAQQDDLATARGLHEELTPGLDKDNQDLTKQYKLKKQMLDMLPNADENMAKLLAIVEEATKRMAALEAEWAKVRGPLLEELEKKKGSRDASAEVTKKKLLEIKKMRADIASMATQIREKEALAIKLKEEYDKMPKNINRTAYTYRIMDIIKQIQKQQAEIKKVVGDVHEVQKAINKITDTLARTEAVADEVIWQKGQQNDRKPNPAQLVAAKDSYKNLAQLRGKFDKLVDAVSAGGKVENSSREFDTKTESLLQRISGQSVEQMVKDLNEVKAENQGLVQQVKQALGK</sequence>
<evidence type="ECO:0000313" key="5">
    <source>
        <dbReference type="Proteomes" id="UP001165060"/>
    </source>
</evidence>
<dbReference type="EMBL" id="BRYB01006505">
    <property type="protein sequence ID" value="GMI50473.1"/>
    <property type="molecule type" value="Genomic_DNA"/>
</dbReference>
<dbReference type="InterPro" id="IPR048348">
    <property type="entry name" value="CCDC22_CC"/>
</dbReference>
<protein>
    <recommendedName>
        <fullName evidence="3">CCDC22 coiled-coil domain-containing protein</fullName>
    </recommendedName>
</protein>
<feature type="coiled-coil region" evidence="1">
    <location>
        <begin position="611"/>
        <end position="638"/>
    </location>
</feature>
<dbReference type="PANTHER" id="PTHR15668">
    <property type="entry name" value="JM1 PROTEIN"/>
    <property type="match status" value="1"/>
</dbReference>
<dbReference type="Proteomes" id="UP001165060">
    <property type="component" value="Unassembled WGS sequence"/>
</dbReference>
<keyword evidence="5" id="KW-1185">Reference proteome</keyword>
<dbReference type="Pfam" id="PF05667">
    <property type="entry name" value="CCDC22_CC"/>
    <property type="match status" value="1"/>
</dbReference>
<feature type="coiled-coil region" evidence="1">
    <location>
        <begin position="452"/>
        <end position="479"/>
    </location>
</feature>
<evidence type="ECO:0000256" key="2">
    <source>
        <dbReference type="SAM" id="MobiDB-lite"/>
    </source>
</evidence>
<dbReference type="InterPro" id="IPR008530">
    <property type="entry name" value="CCDC22"/>
</dbReference>
<keyword evidence="1" id="KW-0175">Coiled coil</keyword>
<feature type="domain" description="CCDC22 coiled-coil" evidence="3">
    <location>
        <begin position="101"/>
        <end position="602"/>
    </location>
</feature>
<evidence type="ECO:0000259" key="3">
    <source>
        <dbReference type="Pfam" id="PF05667"/>
    </source>
</evidence>
<dbReference type="PANTHER" id="PTHR15668:SF4">
    <property type="entry name" value="COILED-COIL DOMAIN-CONTAINING PROTEIN 22"/>
    <property type="match status" value="1"/>
</dbReference>
<gene>
    <name evidence="4" type="ORF">TeGR_g1372</name>
</gene>
<evidence type="ECO:0000313" key="4">
    <source>
        <dbReference type="EMBL" id="GMI50473.1"/>
    </source>
</evidence>
<accession>A0ABQ6N9C5</accession>
<evidence type="ECO:0000256" key="1">
    <source>
        <dbReference type="SAM" id="Coils"/>
    </source>
</evidence>